<evidence type="ECO:0000256" key="3">
    <source>
        <dbReference type="ARBA" id="ARBA00023127"/>
    </source>
</evidence>
<feature type="domain" description="Cyclin-like" evidence="7">
    <location>
        <begin position="310"/>
        <end position="392"/>
    </location>
</feature>
<name>A0ABQ7VJN8_SOLTU</name>
<evidence type="ECO:0000313" key="9">
    <source>
        <dbReference type="EMBL" id="KAH0763522.1"/>
    </source>
</evidence>
<dbReference type="PIRSF" id="PIRSF001771">
    <property type="entry name" value="Cyclin_A_B_D_E"/>
    <property type="match status" value="1"/>
</dbReference>
<evidence type="ECO:0000256" key="5">
    <source>
        <dbReference type="RuleBase" id="RU000383"/>
    </source>
</evidence>
<evidence type="ECO:0000256" key="2">
    <source>
        <dbReference type="ARBA" id="ARBA00022618"/>
    </source>
</evidence>
<evidence type="ECO:0008006" key="11">
    <source>
        <dbReference type="Google" id="ProtNLM"/>
    </source>
</evidence>
<dbReference type="InterPro" id="IPR013763">
    <property type="entry name" value="Cyclin-like_dom"/>
</dbReference>
<comment type="caution">
    <text evidence="9">The sequence shown here is derived from an EMBL/GenBank/DDBJ whole genome shotgun (WGS) entry which is preliminary data.</text>
</comment>
<dbReference type="Pfam" id="PF02984">
    <property type="entry name" value="Cyclin_C"/>
    <property type="match status" value="1"/>
</dbReference>
<evidence type="ECO:0000313" key="10">
    <source>
        <dbReference type="Proteomes" id="UP000826656"/>
    </source>
</evidence>
<feature type="domain" description="Cyclin-like" evidence="7">
    <location>
        <begin position="213"/>
        <end position="297"/>
    </location>
</feature>
<proteinExistence type="inferred from homology"/>
<evidence type="ECO:0000259" key="7">
    <source>
        <dbReference type="SMART" id="SM00385"/>
    </source>
</evidence>
<keyword evidence="4" id="KW-0131">Cell cycle</keyword>
<protein>
    <recommendedName>
        <fullName evidence="11">Cyclin B2</fullName>
    </recommendedName>
</protein>
<dbReference type="InterPro" id="IPR039361">
    <property type="entry name" value="Cyclin"/>
</dbReference>
<dbReference type="InterPro" id="IPR046965">
    <property type="entry name" value="Cyclin_A/B-like"/>
</dbReference>
<dbReference type="InterPro" id="IPR004367">
    <property type="entry name" value="Cyclin_C-dom"/>
</dbReference>
<dbReference type="PANTHER" id="PTHR10177">
    <property type="entry name" value="CYCLINS"/>
    <property type="match status" value="1"/>
</dbReference>
<dbReference type="Pfam" id="PF00134">
    <property type="entry name" value="Cyclin_N"/>
    <property type="match status" value="1"/>
</dbReference>
<reference evidence="9 10" key="1">
    <citation type="journal article" date="2021" name="bioRxiv">
        <title>Chromosome-scale and haplotype-resolved genome assembly of a tetraploid potato cultivar.</title>
        <authorList>
            <person name="Sun H."/>
            <person name="Jiao W.-B."/>
            <person name="Krause K."/>
            <person name="Campoy J.A."/>
            <person name="Goel M."/>
            <person name="Folz-Donahue K."/>
            <person name="Kukat C."/>
            <person name="Huettel B."/>
            <person name="Schneeberger K."/>
        </authorList>
    </citation>
    <scope>NUCLEOTIDE SEQUENCE [LARGE SCALE GENOMIC DNA]</scope>
    <source>
        <strain evidence="9">SolTubOtavaFocal</strain>
        <tissue evidence="9">Leaves</tissue>
    </source>
</reference>
<dbReference type="SMART" id="SM01332">
    <property type="entry name" value="Cyclin_C"/>
    <property type="match status" value="1"/>
</dbReference>
<evidence type="ECO:0000259" key="8">
    <source>
        <dbReference type="SMART" id="SM01332"/>
    </source>
</evidence>
<dbReference type="CDD" id="cd20567">
    <property type="entry name" value="CYCLIN_AtCycB-like_rpt1"/>
    <property type="match status" value="1"/>
</dbReference>
<keyword evidence="3 5" id="KW-0195">Cyclin</keyword>
<evidence type="ECO:0000256" key="1">
    <source>
        <dbReference type="ARBA" id="ARBA00006955"/>
    </source>
</evidence>
<organism evidence="9 10">
    <name type="scientific">Solanum tuberosum</name>
    <name type="common">Potato</name>
    <dbReference type="NCBI Taxonomy" id="4113"/>
    <lineage>
        <taxon>Eukaryota</taxon>
        <taxon>Viridiplantae</taxon>
        <taxon>Streptophyta</taxon>
        <taxon>Embryophyta</taxon>
        <taxon>Tracheophyta</taxon>
        <taxon>Spermatophyta</taxon>
        <taxon>Magnoliopsida</taxon>
        <taxon>eudicotyledons</taxon>
        <taxon>Gunneridae</taxon>
        <taxon>Pentapetalae</taxon>
        <taxon>asterids</taxon>
        <taxon>lamiids</taxon>
        <taxon>Solanales</taxon>
        <taxon>Solanaceae</taxon>
        <taxon>Solanoideae</taxon>
        <taxon>Solaneae</taxon>
        <taxon>Solanum</taxon>
    </lineage>
</organism>
<dbReference type="EMBL" id="JAIVGD010000013">
    <property type="protein sequence ID" value="KAH0763522.1"/>
    <property type="molecule type" value="Genomic_DNA"/>
</dbReference>
<feature type="domain" description="Cyclin C-terminal" evidence="8">
    <location>
        <begin position="306"/>
        <end position="425"/>
    </location>
</feature>
<dbReference type="Gene3D" id="1.10.472.10">
    <property type="entry name" value="Cyclin-like"/>
    <property type="match status" value="2"/>
</dbReference>
<evidence type="ECO:0000256" key="6">
    <source>
        <dbReference type="SAM" id="MobiDB-lite"/>
    </source>
</evidence>
<dbReference type="Proteomes" id="UP000826656">
    <property type="component" value="Unassembled WGS sequence"/>
</dbReference>
<dbReference type="PROSITE" id="PS00292">
    <property type="entry name" value="CYCLINS"/>
    <property type="match status" value="1"/>
</dbReference>
<keyword evidence="10" id="KW-1185">Reference proteome</keyword>
<dbReference type="InterPro" id="IPR048258">
    <property type="entry name" value="Cyclins_cyclin-box"/>
</dbReference>
<dbReference type="SMART" id="SM00385">
    <property type="entry name" value="CYCLIN"/>
    <property type="match status" value="2"/>
</dbReference>
<accession>A0ABQ7VJN8</accession>
<evidence type="ECO:0000256" key="4">
    <source>
        <dbReference type="ARBA" id="ARBA00023306"/>
    </source>
</evidence>
<gene>
    <name evidence="9" type="ORF">KY290_019595</name>
</gene>
<keyword evidence="2" id="KW-0132">Cell division</keyword>
<dbReference type="InterPro" id="IPR036915">
    <property type="entry name" value="Cyclin-like_sf"/>
</dbReference>
<dbReference type="SUPFAM" id="SSF47954">
    <property type="entry name" value="Cyclin-like"/>
    <property type="match status" value="2"/>
</dbReference>
<feature type="region of interest" description="Disordered" evidence="6">
    <location>
        <begin position="1"/>
        <end position="23"/>
    </location>
</feature>
<comment type="similarity">
    <text evidence="1">Belongs to the cyclin family. Cyclin AB subfamily.</text>
</comment>
<sequence length="476" mass="54448">MGVSNENNPIMTKPTNGQEMGSRKFGVETRNNRRALGVINQNFVGVNQYPCVVNKRGISETNGICNKNPLIPAHRPITRKFAAQIASSQQHYPEETKKPKLAAENFSVWEDVPIIDVDEYEAAKDQPVPMSLEQTETVSHDNKTQMEIEMEDIFEETAIDIDSDDAKNPLAAVDYVEDLYAYYSKMEVSSRISPDYMAQQFDVNERMRSILIDWLIEVHHKFDLREETLFLTVNLIDRFLEKQSVVRKKLQLVGLVATLLACKYEEVTLPVVDDLVFISDKAYARKEVLELEKLMLNTLQFNMSVPTPYVFMRRFLKAAQSDRKLELLSFFLIELCLVEYEMLKFPPSFIAAAAIFTAQCTLYGVKQWSTTCELHTKYSEDQLLECSRLIVGFHQNAATGKLTGQNVSRLIFFLSRTNKRTDVHVLNSRKDSSSEWMSERCHAMEWGIALVSCKTTNAPRGAAEELRDLLEHRIGN</sequence>
<dbReference type="InterPro" id="IPR006671">
    <property type="entry name" value="Cyclin_N"/>
</dbReference>
<feature type="compositionally biased region" description="Polar residues" evidence="6">
    <location>
        <begin position="1"/>
        <end position="19"/>
    </location>
</feature>